<feature type="signal peptide" evidence="1">
    <location>
        <begin position="1"/>
        <end position="18"/>
    </location>
</feature>
<dbReference type="Pfam" id="PF01841">
    <property type="entry name" value="Transglut_core"/>
    <property type="match status" value="1"/>
</dbReference>
<keyword evidence="1" id="KW-0732">Signal</keyword>
<dbReference type="Gene3D" id="3.10.620.30">
    <property type="match status" value="1"/>
</dbReference>
<dbReference type="Gene3D" id="2.60.40.3140">
    <property type="match status" value="1"/>
</dbReference>
<dbReference type="RefSeq" id="WP_127121794.1">
    <property type="nucleotide sequence ID" value="NZ_BHXQ01000002.1"/>
</dbReference>
<name>A0A401U8D8_9BACT</name>
<dbReference type="EMBL" id="BHXQ01000002">
    <property type="protein sequence ID" value="GCC51158.1"/>
    <property type="molecule type" value="Genomic_DNA"/>
</dbReference>
<comment type="caution">
    <text evidence="4">The sequence shown here is derived from an EMBL/GenBank/DDBJ whole genome shotgun (WGS) entry which is preliminary data.</text>
</comment>
<reference evidence="4 5" key="1">
    <citation type="submission" date="2018-11" db="EMBL/GenBank/DDBJ databases">
        <title>Chryseotalea sanarue gen. nov., sp., nov., a member of the family Cytophagaceae, isolated from a brackish lake in Hamamatsu Japan.</title>
        <authorList>
            <person name="Maejima Y."/>
            <person name="Iino T."/>
            <person name="Muraguchi Y."/>
            <person name="Fukuda K."/>
            <person name="Ohkuma M."/>
            <person name="Moriuchi R."/>
            <person name="Dohra H."/>
            <person name="Kimbara K."/>
            <person name="Shintani M."/>
        </authorList>
    </citation>
    <scope>NUCLEOTIDE SEQUENCE [LARGE SCALE GENOMIC DNA]</scope>
    <source>
        <strain evidence="4 5">Ys</strain>
    </source>
</reference>
<dbReference type="InterPro" id="IPR038765">
    <property type="entry name" value="Papain-like_cys_pep_sf"/>
</dbReference>
<dbReference type="InterPro" id="IPR024618">
    <property type="entry name" value="DUF3857"/>
</dbReference>
<feature type="domain" description="Transglutaminase-like" evidence="2">
    <location>
        <begin position="274"/>
        <end position="376"/>
    </location>
</feature>
<evidence type="ECO:0000256" key="1">
    <source>
        <dbReference type="SAM" id="SignalP"/>
    </source>
</evidence>
<organism evidence="4 5">
    <name type="scientific">Chryseotalea sanaruensis</name>
    <dbReference type="NCBI Taxonomy" id="2482724"/>
    <lineage>
        <taxon>Bacteria</taxon>
        <taxon>Pseudomonadati</taxon>
        <taxon>Bacteroidota</taxon>
        <taxon>Cytophagia</taxon>
        <taxon>Cytophagales</taxon>
        <taxon>Chryseotaleaceae</taxon>
        <taxon>Chryseotalea</taxon>
    </lineage>
</organism>
<protein>
    <submittedName>
        <fullName evidence="4">DUF3857 domain-containing protein</fullName>
    </submittedName>
</protein>
<gene>
    <name evidence="4" type="ORF">SanaruYs_13780</name>
</gene>
<dbReference type="Gene3D" id="2.60.120.1130">
    <property type="match status" value="1"/>
</dbReference>
<evidence type="ECO:0000313" key="5">
    <source>
        <dbReference type="Proteomes" id="UP000288227"/>
    </source>
</evidence>
<keyword evidence="5" id="KW-1185">Reference proteome</keyword>
<dbReference type="Proteomes" id="UP000288227">
    <property type="component" value="Unassembled WGS sequence"/>
</dbReference>
<accession>A0A401U8D8</accession>
<feature type="domain" description="DUF3857" evidence="3">
    <location>
        <begin position="56"/>
        <end position="211"/>
    </location>
</feature>
<dbReference type="AlphaFoldDB" id="A0A401U8D8"/>
<dbReference type="OrthoDB" id="8595007at2"/>
<dbReference type="InterPro" id="IPR002931">
    <property type="entry name" value="Transglutaminase-like"/>
</dbReference>
<evidence type="ECO:0000259" key="3">
    <source>
        <dbReference type="Pfam" id="PF12969"/>
    </source>
</evidence>
<feature type="chain" id="PRO_5019240542" evidence="1">
    <location>
        <begin position="19"/>
        <end position="634"/>
    </location>
</feature>
<proteinExistence type="predicted"/>
<sequence>MKSSLTISILFLSIGLFAAENKYPVSDIPDSLKNGMYAVIREESNVFTILDKSHSNIQYHYVITILKATGRSNAILSVGYDKLTKIKSVKATVYDALGNVVKKVKTSDFIDQSSISGFSIYEDNRQKYIDLRQASYPYTIEFEYELDLNYLLFIPSFYLYDDDEVSIQKKSYQLVYPTSLKPRYRGTFVDDPEKQILSGKESLLWTFNNFVPKKFEAMSPTIEKYIPRILVAPVDFEYDGYAGTMNSWENFGKWQLSLNKGRDEILPETIEKVKSLTKDVNDDREKVKILYKYLQNKTRYVSIQLGIGGWQPFEALTVDKLSYGDCKALSNYMISLLKAADINGYYTVIYGGSNPPTVLEDFPKSYFNHVIVTVPLEKDTVWLECTSQQNPFGYLGNFTGNRSAMMVTEDGARLIKTPVYKGENNQQLRSAEVILDVNGNAQAQIQTIYSGLQIENDGLDSYLTKSADDQKKWVQNSTAIPAFDIVNFKLNMLNEETPEIGVSLALKLNRFASVSGKRFFFTPNLMNRSNFIPEKLAERKTDIVIKTGYLDIDTIRYKLPDNVYPEFLPDTQKHTSRFGEYESSFQMDENGLLYIRKIKMKEGEYPASTYQELTDFYKSLNKSDNIKIVLLSKT</sequence>
<dbReference type="SUPFAM" id="SSF54001">
    <property type="entry name" value="Cysteine proteinases"/>
    <property type="match status" value="1"/>
</dbReference>
<dbReference type="Pfam" id="PF12969">
    <property type="entry name" value="DUF3857"/>
    <property type="match status" value="1"/>
</dbReference>
<evidence type="ECO:0000313" key="4">
    <source>
        <dbReference type="EMBL" id="GCC51158.1"/>
    </source>
</evidence>
<evidence type="ECO:0000259" key="2">
    <source>
        <dbReference type="Pfam" id="PF01841"/>
    </source>
</evidence>